<dbReference type="EMBL" id="ABCS01000052">
    <property type="protein sequence ID" value="EDM77109.1"/>
    <property type="molecule type" value="Genomic_DNA"/>
</dbReference>
<evidence type="ECO:0000256" key="5">
    <source>
        <dbReference type="PROSITE-ProRule" id="PRU10141"/>
    </source>
</evidence>
<keyword evidence="4 5" id="KW-0067">ATP-binding</keyword>
<feature type="binding site" evidence="5">
    <location>
        <position position="49"/>
    </location>
    <ligand>
        <name>ATP</name>
        <dbReference type="ChEBI" id="CHEBI:30616"/>
    </ligand>
</feature>
<evidence type="ECO:0000313" key="7">
    <source>
        <dbReference type="EMBL" id="EDM77109.1"/>
    </source>
</evidence>
<dbReference type="Pfam" id="PF00069">
    <property type="entry name" value="Pkinase"/>
    <property type="match status" value="1"/>
</dbReference>
<organism evidence="7 8">
    <name type="scientific">Plesiocystis pacifica SIR-1</name>
    <dbReference type="NCBI Taxonomy" id="391625"/>
    <lineage>
        <taxon>Bacteria</taxon>
        <taxon>Pseudomonadati</taxon>
        <taxon>Myxococcota</taxon>
        <taxon>Polyangia</taxon>
        <taxon>Nannocystales</taxon>
        <taxon>Nannocystaceae</taxon>
        <taxon>Plesiocystis</taxon>
    </lineage>
</organism>
<dbReference type="OrthoDB" id="9801841at2"/>
<dbReference type="InterPro" id="IPR000719">
    <property type="entry name" value="Prot_kinase_dom"/>
</dbReference>
<gene>
    <name evidence="7" type="ORF">PPSIR1_19739</name>
</gene>
<keyword evidence="2 5" id="KW-0547">Nucleotide-binding</keyword>
<dbReference type="PANTHER" id="PTHR43289">
    <property type="entry name" value="MITOGEN-ACTIVATED PROTEIN KINASE KINASE KINASE 20-RELATED"/>
    <property type="match status" value="1"/>
</dbReference>
<dbReference type="PROSITE" id="PS50011">
    <property type="entry name" value="PROTEIN_KINASE_DOM"/>
    <property type="match status" value="1"/>
</dbReference>
<dbReference type="PROSITE" id="PS00107">
    <property type="entry name" value="PROTEIN_KINASE_ATP"/>
    <property type="match status" value="1"/>
</dbReference>
<evidence type="ECO:0000313" key="8">
    <source>
        <dbReference type="Proteomes" id="UP000005801"/>
    </source>
</evidence>
<dbReference type="InterPro" id="IPR011009">
    <property type="entry name" value="Kinase-like_dom_sf"/>
</dbReference>
<dbReference type="GO" id="GO:0005524">
    <property type="term" value="F:ATP binding"/>
    <property type="evidence" value="ECO:0007669"/>
    <property type="project" value="UniProtKB-UniRule"/>
</dbReference>
<dbReference type="Gene3D" id="1.10.510.10">
    <property type="entry name" value="Transferase(Phosphotransferase) domain 1"/>
    <property type="match status" value="1"/>
</dbReference>
<comment type="caution">
    <text evidence="7">The sequence shown here is derived from an EMBL/GenBank/DDBJ whole genome shotgun (WGS) entry which is preliminary data.</text>
</comment>
<dbReference type="AlphaFoldDB" id="A6GAP7"/>
<evidence type="ECO:0000259" key="6">
    <source>
        <dbReference type="PROSITE" id="PS50011"/>
    </source>
</evidence>
<reference evidence="7 8" key="1">
    <citation type="submission" date="2007-06" db="EMBL/GenBank/DDBJ databases">
        <authorList>
            <person name="Shimkets L."/>
            <person name="Ferriera S."/>
            <person name="Johnson J."/>
            <person name="Kravitz S."/>
            <person name="Beeson K."/>
            <person name="Sutton G."/>
            <person name="Rogers Y.-H."/>
            <person name="Friedman R."/>
            <person name="Frazier M."/>
            <person name="Venter J.C."/>
        </authorList>
    </citation>
    <scope>NUCLEOTIDE SEQUENCE [LARGE SCALE GENOMIC DNA]</scope>
    <source>
        <strain evidence="7 8">SIR-1</strain>
    </source>
</reference>
<accession>A6GAP7</accession>
<name>A6GAP7_9BACT</name>
<dbReference type="InterPro" id="IPR008266">
    <property type="entry name" value="Tyr_kinase_AS"/>
</dbReference>
<keyword evidence="8" id="KW-1185">Reference proteome</keyword>
<keyword evidence="1" id="KW-0808">Transferase</keyword>
<evidence type="ECO:0000256" key="2">
    <source>
        <dbReference type="ARBA" id="ARBA00022741"/>
    </source>
</evidence>
<dbReference type="PANTHER" id="PTHR43289:SF6">
    <property type="entry name" value="SERINE_THREONINE-PROTEIN KINASE NEKL-3"/>
    <property type="match status" value="1"/>
</dbReference>
<dbReference type="Proteomes" id="UP000005801">
    <property type="component" value="Unassembled WGS sequence"/>
</dbReference>
<dbReference type="InterPro" id="IPR017441">
    <property type="entry name" value="Protein_kinase_ATP_BS"/>
</dbReference>
<keyword evidence="3 7" id="KW-0418">Kinase</keyword>
<dbReference type="PROSITE" id="PS00109">
    <property type="entry name" value="PROTEIN_KINASE_TYR"/>
    <property type="match status" value="1"/>
</dbReference>
<dbReference type="Gene3D" id="3.30.200.20">
    <property type="entry name" value="Phosphorylase Kinase, domain 1"/>
    <property type="match status" value="1"/>
</dbReference>
<sequence>MVMGALERLDPPRVLGDLTLLAALGEGGMATVYLAGVGSGPLARMCAVKLLRANLPDHDYRTRFLDEARLVVRLHHNNIVDVRAAGEIDGQLYIAMEAIEGRDLADVWDRCAEVGRAFPVSLAVYVIREVLRGLHYAHTFPGLGLVHRDVSPSNMLIDWAGAVRLADFGLATSSLKASLTLPGVVFGKVGYMSPEQRATNPWTDVRMSTPCRSSCGSCSPAGRCARPRA</sequence>
<dbReference type="GO" id="GO:0004674">
    <property type="term" value="F:protein serine/threonine kinase activity"/>
    <property type="evidence" value="ECO:0007669"/>
    <property type="project" value="UniProtKB-KW"/>
</dbReference>
<keyword evidence="7" id="KW-0723">Serine/threonine-protein kinase</keyword>
<evidence type="ECO:0000256" key="3">
    <source>
        <dbReference type="ARBA" id="ARBA00022777"/>
    </source>
</evidence>
<feature type="domain" description="Protein kinase" evidence="6">
    <location>
        <begin position="18"/>
        <end position="229"/>
    </location>
</feature>
<proteinExistence type="predicted"/>
<dbReference type="CDD" id="cd14014">
    <property type="entry name" value="STKc_PknB_like"/>
    <property type="match status" value="1"/>
</dbReference>
<protein>
    <submittedName>
        <fullName evidence="7">Serine/threonine protein kinase</fullName>
    </submittedName>
</protein>
<dbReference type="RefSeq" id="WP_006973789.1">
    <property type="nucleotide sequence ID" value="NZ_ABCS01000052.1"/>
</dbReference>
<dbReference type="STRING" id="391625.PPSIR1_19739"/>
<evidence type="ECO:0000256" key="4">
    <source>
        <dbReference type="ARBA" id="ARBA00022840"/>
    </source>
</evidence>
<evidence type="ECO:0000256" key="1">
    <source>
        <dbReference type="ARBA" id="ARBA00022679"/>
    </source>
</evidence>
<dbReference type="eggNOG" id="COG0515">
    <property type="taxonomic scope" value="Bacteria"/>
</dbReference>
<dbReference type="SUPFAM" id="SSF56112">
    <property type="entry name" value="Protein kinase-like (PK-like)"/>
    <property type="match status" value="1"/>
</dbReference>